<comment type="caution">
    <text evidence="1">The sequence shown here is derived from an EMBL/GenBank/DDBJ whole genome shotgun (WGS) entry which is preliminary data.</text>
</comment>
<accession>A0ABR0VIK7</accession>
<sequence>MDDVITDIPPPSRLLLEDLNNFTPPPPHLPSPFLVLSSADSKKTLHPSLLIIAMSSPSLHFLHHLSSKTLIGTLVLPEIPFAGNSIEPSLRDKSCNIYTINDADKMIMFVLVQYSVTSERAHAVARVLIGEKIIPQRVLILDSVQSRNFRGKLSPDETIAFKLETSLERENGGDLLLVKGFDYYPSGSVVDGLAAALLSRCQLMKIKGTLCVSWPDLGAPVMSLVKSLLARDVLTGIDYTVDENYENEYLRLSRRKDRVDSDLYT</sequence>
<protein>
    <recommendedName>
        <fullName evidence="3">Proteasome assembly chaperone 1</fullName>
    </recommendedName>
</protein>
<dbReference type="Proteomes" id="UP001318860">
    <property type="component" value="Unassembled WGS sequence"/>
</dbReference>
<organism evidence="1 2">
    <name type="scientific">Rehmannia glutinosa</name>
    <name type="common">Chinese foxglove</name>
    <dbReference type="NCBI Taxonomy" id="99300"/>
    <lineage>
        <taxon>Eukaryota</taxon>
        <taxon>Viridiplantae</taxon>
        <taxon>Streptophyta</taxon>
        <taxon>Embryophyta</taxon>
        <taxon>Tracheophyta</taxon>
        <taxon>Spermatophyta</taxon>
        <taxon>Magnoliopsida</taxon>
        <taxon>eudicotyledons</taxon>
        <taxon>Gunneridae</taxon>
        <taxon>Pentapetalae</taxon>
        <taxon>asterids</taxon>
        <taxon>lamiids</taxon>
        <taxon>Lamiales</taxon>
        <taxon>Orobanchaceae</taxon>
        <taxon>Rehmannieae</taxon>
        <taxon>Rehmannia</taxon>
    </lineage>
</organism>
<keyword evidence="2" id="KW-1185">Reference proteome</keyword>
<dbReference type="PANTHER" id="PTHR37227:SF2">
    <property type="entry name" value="OS01G0219000 PROTEIN"/>
    <property type="match status" value="1"/>
</dbReference>
<dbReference type="PANTHER" id="PTHR37227">
    <property type="entry name" value="OS01G0219000 PROTEIN"/>
    <property type="match status" value="1"/>
</dbReference>
<proteinExistence type="predicted"/>
<evidence type="ECO:0008006" key="3">
    <source>
        <dbReference type="Google" id="ProtNLM"/>
    </source>
</evidence>
<name>A0ABR0VIK7_REHGL</name>
<gene>
    <name evidence="1" type="ORF">DH2020_032267</name>
</gene>
<reference evidence="1 2" key="1">
    <citation type="journal article" date="2021" name="Comput. Struct. Biotechnol. J.">
        <title>De novo genome assembly of the potent medicinal plant Rehmannia glutinosa using nanopore technology.</title>
        <authorList>
            <person name="Ma L."/>
            <person name="Dong C."/>
            <person name="Song C."/>
            <person name="Wang X."/>
            <person name="Zheng X."/>
            <person name="Niu Y."/>
            <person name="Chen S."/>
            <person name="Feng W."/>
        </authorList>
    </citation>
    <scope>NUCLEOTIDE SEQUENCE [LARGE SCALE GENOMIC DNA]</scope>
    <source>
        <strain evidence="1">DH-2019</strain>
    </source>
</reference>
<evidence type="ECO:0000313" key="1">
    <source>
        <dbReference type="EMBL" id="KAK6133991.1"/>
    </source>
</evidence>
<dbReference type="EMBL" id="JABTTQ020001188">
    <property type="protein sequence ID" value="KAK6133991.1"/>
    <property type="molecule type" value="Genomic_DNA"/>
</dbReference>
<evidence type="ECO:0000313" key="2">
    <source>
        <dbReference type="Proteomes" id="UP001318860"/>
    </source>
</evidence>